<accession>A0A8S0Q774</accession>
<feature type="coiled-coil region" evidence="1">
    <location>
        <begin position="20"/>
        <end position="54"/>
    </location>
</feature>
<keyword evidence="1" id="KW-0175">Coiled coil</keyword>
<protein>
    <submittedName>
        <fullName evidence="3">Uncharacterized protein</fullName>
    </submittedName>
</protein>
<feature type="transmembrane region" description="Helical" evidence="2">
    <location>
        <begin position="68"/>
        <end position="86"/>
    </location>
</feature>
<dbReference type="Gramene" id="OE9A079050T1">
    <property type="protein sequence ID" value="OE9A079050C1"/>
    <property type="gene ID" value="OE9A079050"/>
</dbReference>
<dbReference type="InterPro" id="IPR049932">
    <property type="entry name" value="NEAP1-4"/>
</dbReference>
<name>A0A8S0Q774_OLEEU</name>
<proteinExistence type="predicted"/>
<comment type="caution">
    <text evidence="3">The sequence shown here is derived from an EMBL/GenBank/DDBJ whole genome shotgun (WGS) entry which is preliminary data.</text>
</comment>
<keyword evidence="2" id="KW-0812">Transmembrane</keyword>
<organism evidence="3 4">
    <name type="scientific">Olea europaea subsp. europaea</name>
    <dbReference type="NCBI Taxonomy" id="158383"/>
    <lineage>
        <taxon>Eukaryota</taxon>
        <taxon>Viridiplantae</taxon>
        <taxon>Streptophyta</taxon>
        <taxon>Embryophyta</taxon>
        <taxon>Tracheophyta</taxon>
        <taxon>Spermatophyta</taxon>
        <taxon>Magnoliopsida</taxon>
        <taxon>eudicotyledons</taxon>
        <taxon>Gunneridae</taxon>
        <taxon>Pentapetalae</taxon>
        <taxon>asterids</taxon>
        <taxon>lamiids</taxon>
        <taxon>Lamiales</taxon>
        <taxon>Oleaceae</taxon>
        <taxon>Oleeae</taxon>
        <taxon>Olea</taxon>
    </lineage>
</organism>
<keyword evidence="4" id="KW-1185">Reference proteome</keyword>
<dbReference type="Proteomes" id="UP000594638">
    <property type="component" value="Unassembled WGS sequence"/>
</dbReference>
<reference evidence="3 4" key="1">
    <citation type="submission" date="2019-12" db="EMBL/GenBank/DDBJ databases">
        <authorList>
            <person name="Alioto T."/>
            <person name="Alioto T."/>
            <person name="Gomez Garrido J."/>
        </authorList>
    </citation>
    <scope>NUCLEOTIDE SEQUENCE [LARGE SCALE GENOMIC DNA]</scope>
</reference>
<dbReference type="PANTHER" id="PTHR48145:SF5">
    <property type="entry name" value="NUCLEAR ENVELOPE-ASSOCIATED PROTEIN 2"/>
    <property type="match status" value="1"/>
</dbReference>
<dbReference type="EMBL" id="CACTIH010000417">
    <property type="protein sequence ID" value="CAA2960556.1"/>
    <property type="molecule type" value="Genomic_DNA"/>
</dbReference>
<keyword evidence="2" id="KW-1133">Transmembrane helix</keyword>
<sequence>MISVAEKPTASSTVTVDPLLKDLNEKKQSFKRNVVSLASELKELRNRLSFQEQSFSREILNRQVCQEFIFAPLCLCFLSYISWLYLD</sequence>
<gene>
    <name evidence="3" type="ORF">OLEA9_A079050</name>
</gene>
<keyword evidence="2" id="KW-0472">Membrane</keyword>
<dbReference type="OrthoDB" id="1729117at2759"/>
<evidence type="ECO:0000313" key="3">
    <source>
        <dbReference type="EMBL" id="CAA2960556.1"/>
    </source>
</evidence>
<evidence type="ECO:0000313" key="4">
    <source>
        <dbReference type="Proteomes" id="UP000594638"/>
    </source>
</evidence>
<dbReference type="AlphaFoldDB" id="A0A8S0Q774"/>
<dbReference type="PANTHER" id="PTHR48145">
    <property type="entry name" value="NUCLEAR ENVELOPE-ASSOCIATED PROTEIN 1"/>
    <property type="match status" value="1"/>
</dbReference>
<evidence type="ECO:0000256" key="2">
    <source>
        <dbReference type="SAM" id="Phobius"/>
    </source>
</evidence>
<evidence type="ECO:0000256" key="1">
    <source>
        <dbReference type="SAM" id="Coils"/>
    </source>
</evidence>